<keyword evidence="5" id="KW-1185">Reference proteome</keyword>
<gene>
    <name evidence="4" type="ORF">NLS_LOCUS2988</name>
</gene>
<dbReference type="PANTHER" id="PTHR46706:SF12">
    <property type="entry name" value="PROTEIN QUA-1-RELATED"/>
    <property type="match status" value="1"/>
</dbReference>
<reference evidence="4 5" key="1">
    <citation type="submission" date="2018-08" db="EMBL/GenBank/DDBJ databases">
        <authorList>
            <person name="Laetsch R D."/>
            <person name="Stevens L."/>
            <person name="Kumar S."/>
            <person name="Blaxter L. M."/>
        </authorList>
    </citation>
    <scope>NUCLEOTIDE SEQUENCE [LARGE SCALE GENOMIC DNA]</scope>
</reference>
<dbReference type="EMBL" id="UYRX01000150">
    <property type="protein sequence ID" value="VDK75611.1"/>
    <property type="molecule type" value="Genomic_DNA"/>
</dbReference>
<dbReference type="OMA" id="CFGWGVK"/>
<feature type="region of interest" description="Disordered" evidence="2">
    <location>
        <begin position="326"/>
        <end position="363"/>
    </location>
</feature>
<feature type="signal peptide" evidence="3">
    <location>
        <begin position="1"/>
        <end position="19"/>
    </location>
</feature>
<dbReference type="InterPro" id="IPR052140">
    <property type="entry name" value="Dev_Signal_Hedgehog-like"/>
</dbReference>
<feature type="compositionally biased region" description="Low complexity" evidence="2">
    <location>
        <begin position="326"/>
        <end position="348"/>
    </location>
</feature>
<keyword evidence="3" id="KW-0732">Signal</keyword>
<evidence type="ECO:0000256" key="1">
    <source>
        <dbReference type="ARBA" id="ARBA00022473"/>
    </source>
</evidence>
<dbReference type="PANTHER" id="PTHR46706">
    <property type="entry name" value="PROTEIN QUA-1-RELATED"/>
    <property type="match status" value="1"/>
</dbReference>
<dbReference type="Proteomes" id="UP000277928">
    <property type="component" value="Unassembled WGS sequence"/>
</dbReference>
<proteinExistence type="predicted"/>
<keyword evidence="1" id="KW-0217">Developmental protein</keyword>
<dbReference type="STRING" id="42156.A0A3P6UEN9"/>
<organism evidence="4 5">
    <name type="scientific">Litomosoides sigmodontis</name>
    <name type="common">Filarial nematode worm</name>
    <dbReference type="NCBI Taxonomy" id="42156"/>
    <lineage>
        <taxon>Eukaryota</taxon>
        <taxon>Metazoa</taxon>
        <taxon>Ecdysozoa</taxon>
        <taxon>Nematoda</taxon>
        <taxon>Chromadorea</taxon>
        <taxon>Rhabditida</taxon>
        <taxon>Spirurina</taxon>
        <taxon>Spiruromorpha</taxon>
        <taxon>Filarioidea</taxon>
        <taxon>Onchocercidae</taxon>
        <taxon>Litomosoides</taxon>
    </lineage>
</organism>
<evidence type="ECO:0000256" key="2">
    <source>
        <dbReference type="SAM" id="MobiDB-lite"/>
    </source>
</evidence>
<dbReference type="AlphaFoldDB" id="A0A3P6UEN9"/>
<evidence type="ECO:0000256" key="3">
    <source>
        <dbReference type="SAM" id="SignalP"/>
    </source>
</evidence>
<dbReference type="OrthoDB" id="5212at2759"/>
<evidence type="ECO:0000313" key="4">
    <source>
        <dbReference type="EMBL" id="VDK75611.1"/>
    </source>
</evidence>
<sequence length="385" mass="43187">MLLSLVSLLLFIIIHIIFASYCGEDAIPFSLQALQNGQPVLGCARPSCFGWGVKTDRGARFYRIHKKSDGFMRSNDRKKNNKEKIMAREAQLAFCEKSYVSSSCDENTQWVGGLSPSTNITAKPLFLQCCKFDKLKNSWDRGIAEVGPGQIVIGGEVMHGERQYAFDYIANVKKYFKKNGSLAYGVTIRRFWCLPHPTKSDLYVEKDMLRYVVDRMGGNYEPNNKERKNFGQYPSKFDEKMIASANFPTSQTFSSDSVLLNSQSIGRGSGVTNTKFASKVFQQVSPQYQSMVSVSDNRYLDASALKPGQFVAATAPQTQQLLQQPVPVQQQSQQSGTQSFHPSSQPQAQHHHQFLHDQQVQQSAVPQSSLYPSFPSFDQFAFSVS</sequence>
<accession>A0A3P6UEN9</accession>
<evidence type="ECO:0000313" key="5">
    <source>
        <dbReference type="Proteomes" id="UP000277928"/>
    </source>
</evidence>
<feature type="chain" id="PRO_5018182592" evidence="3">
    <location>
        <begin position="20"/>
        <end position="385"/>
    </location>
</feature>
<protein>
    <submittedName>
        <fullName evidence="4">Uncharacterized protein</fullName>
    </submittedName>
</protein>
<name>A0A3P6UEN9_LITSI</name>